<organism evidence="2 3">
    <name type="scientific">Daldinia eschscholtzii</name>
    <dbReference type="NCBI Taxonomy" id="292717"/>
    <lineage>
        <taxon>Eukaryota</taxon>
        <taxon>Fungi</taxon>
        <taxon>Dikarya</taxon>
        <taxon>Ascomycota</taxon>
        <taxon>Pezizomycotina</taxon>
        <taxon>Sordariomycetes</taxon>
        <taxon>Xylariomycetidae</taxon>
        <taxon>Xylariales</taxon>
        <taxon>Hypoxylaceae</taxon>
        <taxon>Daldinia</taxon>
    </lineage>
</organism>
<name>A0AAX6MQD8_9PEZI</name>
<dbReference type="Pfam" id="PF00583">
    <property type="entry name" value="Acetyltransf_1"/>
    <property type="match status" value="1"/>
</dbReference>
<gene>
    <name evidence="2" type="ORF">Daesc_004830</name>
</gene>
<dbReference type="InterPro" id="IPR052523">
    <property type="entry name" value="Trichothecene_AcTrans"/>
</dbReference>
<dbReference type="Gene3D" id="3.40.630.30">
    <property type="match status" value="1"/>
</dbReference>
<dbReference type="InterPro" id="IPR000182">
    <property type="entry name" value="GNAT_dom"/>
</dbReference>
<dbReference type="EMBL" id="JBANMG010000004">
    <property type="protein sequence ID" value="KAK6954858.1"/>
    <property type="molecule type" value="Genomic_DNA"/>
</dbReference>
<protein>
    <recommendedName>
        <fullName evidence="1">N-acetyltransferase domain-containing protein</fullName>
    </recommendedName>
</protein>
<sequence>MSFKVRKANPSDVPSLIDVYFDAFGDHPVTRRVFNSNREHVRKFWLDPLASDRQKPTEHFMVLTDPNSETPERIVGFGIWREVFTTASSAEPPPPASWPEDADLTCVESFFGTVDRMHKQIMGNRPHWYLDILGVREDTRGKGAGTQLLKWGLAKADDAKLEAFLAASPAGAPLWYLTFSNAKYGFDVRETVPLEDGKRLESFMMRPAKA</sequence>
<dbReference type="Proteomes" id="UP001369815">
    <property type="component" value="Unassembled WGS sequence"/>
</dbReference>
<accession>A0AAX6MQD8</accession>
<evidence type="ECO:0000313" key="3">
    <source>
        <dbReference type="Proteomes" id="UP001369815"/>
    </source>
</evidence>
<dbReference type="PANTHER" id="PTHR42791:SF17">
    <property type="entry name" value="ACETYLTRANSFERASE, GNAT FAMILY FAMILY (AFU_ORTHOLOGUE AFUA_8G05690)"/>
    <property type="match status" value="1"/>
</dbReference>
<dbReference type="CDD" id="cd04301">
    <property type="entry name" value="NAT_SF"/>
    <property type="match status" value="1"/>
</dbReference>
<evidence type="ECO:0000313" key="2">
    <source>
        <dbReference type="EMBL" id="KAK6954858.1"/>
    </source>
</evidence>
<keyword evidence="3" id="KW-1185">Reference proteome</keyword>
<evidence type="ECO:0000259" key="1">
    <source>
        <dbReference type="Pfam" id="PF00583"/>
    </source>
</evidence>
<dbReference type="GO" id="GO:0016747">
    <property type="term" value="F:acyltransferase activity, transferring groups other than amino-acyl groups"/>
    <property type="evidence" value="ECO:0007669"/>
    <property type="project" value="InterPro"/>
</dbReference>
<reference evidence="2 3" key="1">
    <citation type="journal article" date="2024" name="Front Chem Biol">
        <title>Unveiling the potential of Daldinia eschscholtzii MFLUCC 19-0629 through bioactivity and bioinformatics studies for enhanced sustainable agriculture production.</title>
        <authorList>
            <person name="Brooks S."/>
            <person name="Weaver J.A."/>
            <person name="Klomchit A."/>
            <person name="Alharthi S.A."/>
            <person name="Onlamun T."/>
            <person name="Nurani R."/>
            <person name="Vong T.K."/>
            <person name="Alberti F."/>
            <person name="Greco C."/>
        </authorList>
    </citation>
    <scope>NUCLEOTIDE SEQUENCE [LARGE SCALE GENOMIC DNA]</scope>
    <source>
        <strain evidence="2">MFLUCC 19-0629</strain>
    </source>
</reference>
<feature type="domain" description="N-acetyltransferase" evidence="1">
    <location>
        <begin position="119"/>
        <end position="166"/>
    </location>
</feature>
<dbReference type="AlphaFoldDB" id="A0AAX6MQD8"/>
<dbReference type="InterPro" id="IPR016181">
    <property type="entry name" value="Acyl_CoA_acyltransferase"/>
</dbReference>
<dbReference type="SUPFAM" id="SSF55729">
    <property type="entry name" value="Acyl-CoA N-acyltransferases (Nat)"/>
    <property type="match status" value="1"/>
</dbReference>
<comment type="caution">
    <text evidence="2">The sequence shown here is derived from an EMBL/GenBank/DDBJ whole genome shotgun (WGS) entry which is preliminary data.</text>
</comment>
<dbReference type="PANTHER" id="PTHR42791">
    <property type="entry name" value="GNAT FAMILY ACETYLTRANSFERASE"/>
    <property type="match status" value="1"/>
</dbReference>
<proteinExistence type="predicted"/>